<reference evidence="2" key="1">
    <citation type="submission" date="2020-01" db="EMBL/GenBank/DDBJ databases">
        <authorList>
            <consortium name="DOE Joint Genome Institute"/>
            <person name="Haridas S."/>
            <person name="Albert R."/>
            <person name="Binder M."/>
            <person name="Bloem J."/>
            <person name="Labutti K."/>
            <person name="Salamov A."/>
            <person name="Andreopoulos B."/>
            <person name="Baker S.E."/>
            <person name="Barry K."/>
            <person name="Bills G."/>
            <person name="Bluhm B.H."/>
            <person name="Cannon C."/>
            <person name="Castanera R."/>
            <person name="Culley D.E."/>
            <person name="Daum C."/>
            <person name="Ezra D."/>
            <person name="Gonzalez J.B."/>
            <person name="Henrissat B."/>
            <person name="Kuo A."/>
            <person name="Liang C."/>
            <person name="Lipzen A."/>
            <person name="Lutzoni F."/>
            <person name="Magnuson J."/>
            <person name="Mondo S."/>
            <person name="Nolan M."/>
            <person name="Ohm R."/>
            <person name="Pangilinan J."/>
            <person name="Park H.-J."/>
            <person name="Ramirez L."/>
            <person name="Alfaro M."/>
            <person name="Sun H."/>
            <person name="Tritt A."/>
            <person name="Yoshinaga Y."/>
            <person name="Zwiers L.-H."/>
            <person name="Turgeon B.G."/>
            <person name="Goodwin S.B."/>
            <person name="Spatafora J.W."/>
            <person name="Crous P.W."/>
            <person name="Grigoriev I.V."/>
        </authorList>
    </citation>
    <scope>NUCLEOTIDE SEQUENCE</scope>
    <source>
        <strain evidence="2">P77</strain>
    </source>
</reference>
<proteinExistence type="predicted"/>
<dbReference type="AlphaFoldDB" id="A0A6A5KPJ1"/>
<evidence type="ECO:0000313" key="2">
    <source>
        <dbReference type="EMBL" id="KAF1837942.1"/>
    </source>
</evidence>
<gene>
    <name evidence="2" type="ORF">BDW02DRAFT_607227</name>
</gene>
<feature type="compositionally biased region" description="Polar residues" evidence="1">
    <location>
        <begin position="103"/>
        <end position="115"/>
    </location>
</feature>
<evidence type="ECO:0000256" key="1">
    <source>
        <dbReference type="SAM" id="MobiDB-lite"/>
    </source>
</evidence>
<feature type="compositionally biased region" description="Basic and acidic residues" evidence="1">
    <location>
        <begin position="72"/>
        <end position="91"/>
    </location>
</feature>
<accession>A0A6A5KPJ1</accession>
<organism evidence="2 3">
    <name type="scientific">Decorospora gaudefroyi</name>
    <dbReference type="NCBI Taxonomy" id="184978"/>
    <lineage>
        <taxon>Eukaryota</taxon>
        <taxon>Fungi</taxon>
        <taxon>Dikarya</taxon>
        <taxon>Ascomycota</taxon>
        <taxon>Pezizomycotina</taxon>
        <taxon>Dothideomycetes</taxon>
        <taxon>Pleosporomycetidae</taxon>
        <taxon>Pleosporales</taxon>
        <taxon>Pleosporineae</taxon>
        <taxon>Pleosporaceae</taxon>
        <taxon>Decorospora</taxon>
    </lineage>
</organism>
<sequence length="115" mass="12620">MCGQKSRWMRRRGSSISSVNTRLPKPKKRQFISAIQTEHSEDGDSAESWPSGGSDDGDDANGHTCETENVDEPARRGRDDQEPQEESRDLNPKSIAVAEGSHRNSSPPEASVVVN</sequence>
<name>A0A6A5KPJ1_9PLEO</name>
<protein>
    <submittedName>
        <fullName evidence="2">Uncharacterized protein</fullName>
    </submittedName>
</protein>
<dbReference type="Proteomes" id="UP000800040">
    <property type="component" value="Unassembled WGS sequence"/>
</dbReference>
<evidence type="ECO:0000313" key="3">
    <source>
        <dbReference type="Proteomes" id="UP000800040"/>
    </source>
</evidence>
<feature type="region of interest" description="Disordered" evidence="1">
    <location>
        <begin position="1"/>
        <end position="115"/>
    </location>
</feature>
<dbReference type="EMBL" id="ML975256">
    <property type="protein sequence ID" value="KAF1837942.1"/>
    <property type="molecule type" value="Genomic_DNA"/>
</dbReference>
<keyword evidence="3" id="KW-1185">Reference proteome</keyword>